<accession>A0A0F8Z7C1</accession>
<proteinExistence type="predicted"/>
<gene>
    <name evidence="1" type="ORF">LCGC14_3005440</name>
</gene>
<comment type="caution">
    <text evidence="1">The sequence shown here is derived from an EMBL/GenBank/DDBJ whole genome shotgun (WGS) entry which is preliminary data.</text>
</comment>
<feature type="non-terminal residue" evidence="1">
    <location>
        <position position="1"/>
    </location>
</feature>
<organism evidence="1">
    <name type="scientific">marine sediment metagenome</name>
    <dbReference type="NCBI Taxonomy" id="412755"/>
    <lineage>
        <taxon>unclassified sequences</taxon>
        <taxon>metagenomes</taxon>
        <taxon>ecological metagenomes</taxon>
    </lineage>
</organism>
<protein>
    <submittedName>
        <fullName evidence="1">Uncharacterized protein</fullName>
    </submittedName>
</protein>
<evidence type="ECO:0000313" key="1">
    <source>
        <dbReference type="EMBL" id="KKK62324.1"/>
    </source>
</evidence>
<reference evidence="1" key="1">
    <citation type="journal article" date="2015" name="Nature">
        <title>Complex archaea that bridge the gap between prokaryotes and eukaryotes.</title>
        <authorList>
            <person name="Spang A."/>
            <person name="Saw J.H."/>
            <person name="Jorgensen S.L."/>
            <person name="Zaremba-Niedzwiedzka K."/>
            <person name="Martijn J."/>
            <person name="Lind A.E."/>
            <person name="van Eijk R."/>
            <person name="Schleper C."/>
            <person name="Guy L."/>
            <person name="Ettema T.J."/>
        </authorList>
    </citation>
    <scope>NUCLEOTIDE SEQUENCE</scope>
</reference>
<dbReference type="EMBL" id="LAZR01062046">
    <property type="protein sequence ID" value="KKK62324.1"/>
    <property type="molecule type" value="Genomic_DNA"/>
</dbReference>
<sequence>TRALWVDIAQGGQVPTSVEVDMLVMGDYDEGEIPPDLVKRYPKVNALLNEAWGV</sequence>
<name>A0A0F8Z7C1_9ZZZZ</name>
<dbReference type="AlphaFoldDB" id="A0A0F8Z7C1"/>